<dbReference type="Proteomes" id="UP001221757">
    <property type="component" value="Unassembled WGS sequence"/>
</dbReference>
<reference evidence="2" key="1">
    <citation type="submission" date="2023-03" db="EMBL/GenBank/DDBJ databases">
        <title>Massive genome expansion in bonnet fungi (Mycena s.s.) driven by repeated elements and novel gene families across ecological guilds.</title>
        <authorList>
            <consortium name="Lawrence Berkeley National Laboratory"/>
            <person name="Harder C.B."/>
            <person name="Miyauchi S."/>
            <person name="Viragh M."/>
            <person name="Kuo A."/>
            <person name="Thoen E."/>
            <person name="Andreopoulos B."/>
            <person name="Lu D."/>
            <person name="Skrede I."/>
            <person name="Drula E."/>
            <person name="Henrissat B."/>
            <person name="Morin E."/>
            <person name="Kohler A."/>
            <person name="Barry K."/>
            <person name="LaButti K."/>
            <person name="Morin E."/>
            <person name="Salamov A."/>
            <person name="Lipzen A."/>
            <person name="Mereny Z."/>
            <person name="Hegedus B."/>
            <person name="Baldrian P."/>
            <person name="Stursova M."/>
            <person name="Weitz H."/>
            <person name="Taylor A."/>
            <person name="Grigoriev I.V."/>
            <person name="Nagy L.G."/>
            <person name="Martin F."/>
            <person name="Kauserud H."/>
        </authorList>
    </citation>
    <scope>NUCLEOTIDE SEQUENCE</scope>
    <source>
        <strain evidence="2">CBHHK067</strain>
    </source>
</reference>
<feature type="compositionally biased region" description="Low complexity" evidence="1">
    <location>
        <begin position="43"/>
        <end position="65"/>
    </location>
</feature>
<feature type="region of interest" description="Disordered" evidence="1">
    <location>
        <begin position="467"/>
        <end position="544"/>
    </location>
</feature>
<sequence length="830" mass="92128">MAFQGMNWATGFFDMPGANASSSEESLRTGETLASASTSFSVSTPQAASTPLSSSALNSSRNSRPPLAPLHIPPSFSPIFRSTPFNGSPDSGYGSAASHRTPAFTDTSNPFRFGRPSPISPTLRRTRIDAVQPVDLPELEEWPPSDDEEDNEDVSQEKQGDSENSASRLLKLYKAGHVIADIGENGCWRLQCNRSLPKRTPLSASGHFYNLETHQNGNKCTYSPKFTRATTAPPQETPASTEMDVDEDNLEFQYGRSSSAPPEDSSRFASHPNILPSLQPSRDIITDTSVASARTCTGVHVEWNIEAGSVGWTFPWHRVIQSGETETQTEFFRVEIDSAGATRAFSKECTGPPTATMTDICAECAKIPRRLLELEDMAANTKPHTNYRFLNYLQLTNLLTDKDSELRRCANLTRKLRIRISAKSGREHLAAGIPISRIPPPFARVAGPDEGVDDQYQQMGVRYRIPVRSAPTAKAKAAGKGKAATGTADTSSERPPKKKRKRRAQIEHRQSVLVRQTRARESVRPPSVRSTVRVEGGGGVQPPSGVSEVDIGEFRHAYLLSWHVAVLRGCTLCAGHIWTVDDCQSSEDFVSPVAGGLGDAGHEGGKERKSHDQMFVDTAKQARNRHNISPVHYRPTFANLPVLHISDFFSMRTEQQEIAGDRIHLNLVYIGHLSTVDFPGREKLALVVQILDISLENLNLPYRPRKIHIVVVDLERGIKKQGRKWIIFQRRCYEDIHVIRQRQEWQVPNLEKIDGLHEELEVVVVCAVLGEQDQVAEGHFGWRDQGWVIFYMFDTLEGPRDTGGLDPPGLRIMELGGPHRQLDQGFERRA</sequence>
<evidence type="ECO:0000313" key="2">
    <source>
        <dbReference type="EMBL" id="KAJ7626507.1"/>
    </source>
</evidence>
<feature type="region of interest" description="Disordered" evidence="1">
    <location>
        <begin position="13"/>
        <end position="165"/>
    </location>
</feature>
<feature type="compositionally biased region" description="Acidic residues" evidence="1">
    <location>
        <begin position="137"/>
        <end position="154"/>
    </location>
</feature>
<organism evidence="2 3">
    <name type="scientific">Mycena rosella</name>
    <name type="common">Pink bonnet</name>
    <name type="synonym">Agaricus rosellus</name>
    <dbReference type="NCBI Taxonomy" id="1033263"/>
    <lineage>
        <taxon>Eukaryota</taxon>
        <taxon>Fungi</taxon>
        <taxon>Dikarya</taxon>
        <taxon>Basidiomycota</taxon>
        <taxon>Agaricomycotina</taxon>
        <taxon>Agaricomycetes</taxon>
        <taxon>Agaricomycetidae</taxon>
        <taxon>Agaricales</taxon>
        <taxon>Marasmiineae</taxon>
        <taxon>Mycenaceae</taxon>
        <taxon>Mycena</taxon>
    </lineage>
</organism>
<proteinExistence type="predicted"/>
<feature type="compositionally biased region" description="Pro residues" evidence="1">
    <location>
        <begin position="66"/>
        <end position="76"/>
    </location>
</feature>
<dbReference type="AlphaFoldDB" id="A0AAD7BNW2"/>
<dbReference type="EMBL" id="JARKIE010000580">
    <property type="protein sequence ID" value="KAJ7626507.1"/>
    <property type="molecule type" value="Genomic_DNA"/>
</dbReference>
<feature type="compositionally biased region" description="Low complexity" evidence="1">
    <location>
        <begin position="524"/>
        <end position="534"/>
    </location>
</feature>
<feature type="region of interest" description="Disordered" evidence="1">
    <location>
        <begin position="253"/>
        <end position="273"/>
    </location>
</feature>
<name>A0AAD7BNW2_MYCRO</name>
<evidence type="ECO:0000313" key="3">
    <source>
        <dbReference type="Proteomes" id="UP001221757"/>
    </source>
</evidence>
<feature type="compositionally biased region" description="Polar residues" evidence="1">
    <location>
        <begin position="32"/>
        <end position="42"/>
    </location>
</feature>
<keyword evidence="3" id="KW-1185">Reference proteome</keyword>
<gene>
    <name evidence="2" type="ORF">B0H17DRAFT_1286415</name>
</gene>
<feature type="compositionally biased region" description="Low complexity" evidence="1">
    <location>
        <begin position="472"/>
        <end position="488"/>
    </location>
</feature>
<protein>
    <submittedName>
        <fullName evidence="2">Uncharacterized protein</fullName>
    </submittedName>
</protein>
<comment type="caution">
    <text evidence="2">The sequence shown here is derived from an EMBL/GenBank/DDBJ whole genome shotgun (WGS) entry which is preliminary data.</text>
</comment>
<evidence type="ECO:0000256" key="1">
    <source>
        <dbReference type="SAM" id="MobiDB-lite"/>
    </source>
</evidence>
<accession>A0AAD7BNW2</accession>